<evidence type="ECO:0000313" key="4">
    <source>
        <dbReference type="Proteomes" id="UP000183685"/>
    </source>
</evidence>
<keyword evidence="4" id="KW-1185">Reference proteome</keyword>
<dbReference type="InterPro" id="IPR001296">
    <property type="entry name" value="Glyco_trans_1"/>
</dbReference>
<dbReference type="AlphaFoldDB" id="A0A1G6W1I9"/>
<organism evidence="3 4">
    <name type="scientific">Kordiimonas lacus</name>
    <dbReference type="NCBI Taxonomy" id="637679"/>
    <lineage>
        <taxon>Bacteria</taxon>
        <taxon>Pseudomonadati</taxon>
        <taxon>Pseudomonadota</taxon>
        <taxon>Alphaproteobacteria</taxon>
        <taxon>Kordiimonadales</taxon>
        <taxon>Kordiimonadaceae</taxon>
        <taxon>Kordiimonas</taxon>
    </lineage>
</organism>
<accession>A0A1G6W1I9</accession>
<dbReference type="PANTHER" id="PTHR45947:SF15">
    <property type="entry name" value="TEICHURONIC ACID BIOSYNTHESIS GLYCOSYLTRANSFERASE TUAC-RELATED"/>
    <property type="match status" value="1"/>
</dbReference>
<dbReference type="Pfam" id="PF13439">
    <property type="entry name" value="Glyco_transf_4"/>
    <property type="match status" value="1"/>
</dbReference>
<dbReference type="STRING" id="637679.GCA_001550055_02650"/>
<dbReference type="OrthoDB" id="258796at2"/>
<reference evidence="3 4" key="1">
    <citation type="submission" date="2016-10" db="EMBL/GenBank/DDBJ databases">
        <authorList>
            <person name="de Groot N.N."/>
        </authorList>
    </citation>
    <scope>NUCLEOTIDE SEQUENCE [LARGE SCALE GENOMIC DNA]</scope>
    <source>
        <strain evidence="3 4">CGMCC 1.9109</strain>
    </source>
</reference>
<feature type="domain" description="Glycosyl transferase family 1" evidence="1">
    <location>
        <begin position="215"/>
        <end position="367"/>
    </location>
</feature>
<dbReference type="EMBL" id="FNAK01000002">
    <property type="protein sequence ID" value="SDD59583.1"/>
    <property type="molecule type" value="Genomic_DNA"/>
</dbReference>
<dbReference type="PANTHER" id="PTHR45947">
    <property type="entry name" value="SULFOQUINOVOSYL TRANSFERASE SQD2"/>
    <property type="match status" value="1"/>
</dbReference>
<evidence type="ECO:0000313" key="3">
    <source>
        <dbReference type="EMBL" id="SDD59583.1"/>
    </source>
</evidence>
<proteinExistence type="predicted"/>
<dbReference type="Proteomes" id="UP000183685">
    <property type="component" value="Unassembled WGS sequence"/>
</dbReference>
<protein>
    <submittedName>
        <fullName evidence="3">Glycosyltransferase involved in cell wall bisynthesis</fullName>
    </submittedName>
</protein>
<dbReference type="GO" id="GO:0016757">
    <property type="term" value="F:glycosyltransferase activity"/>
    <property type="evidence" value="ECO:0007669"/>
    <property type="project" value="InterPro"/>
</dbReference>
<sequence length="391" mass="43087">MKIITFSSLFPNAEQPSFGVFVENRLRHLLRDTDIEAQVIAPVPWFPFRHRMFGRYGAVACVPAHEKRHGVNVFHPRFLVLPKIGMRLTPRFLARAAAKQLRALQQTGFDPDLIDAHYLYPDGVAAAMLGREFGKPVVMTARGSDVTEIGRSQPFRTRILRAASQCSHIITVSNSLKEELTEIGVTTPMTTLRNGVDAERFNILPGTPNKPRGRDDFHIVFAGWLIRRKRADLVIKVADLLPGARVTLVGDGPERPALEALVQSLGLDDRVTFLGQQAPERMPEHLGGADVLMLPSEREGWANVLLEAMACGTPVVSNAVAGALDLVTVPEAGRLVCGQSAEAYADAVMDLIANHPGRDAVRRYAQQFGWREISMGQKAIFEAVVEEFSGR</sequence>
<dbReference type="InterPro" id="IPR050194">
    <property type="entry name" value="Glycosyltransferase_grp1"/>
</dbReference>
<gene>
    <name evidence="3" type="ORF">SAMN04488071_0935</name>
</gene>
<dbReference type="Pfam" id="PF00534">
    <property type="entry name" value="Glycos_transf_1"/>
    <property type="match status" value="1"/>
</dbReference>
<dbReference type="Gene3D" id="3.40.50.2000">
    <property type="entry name" value="Glycogen Phosphorylase B"/>
    <property type="match status" value="2"/>
</dbReference>
<dbReference type="InterPro" id="IPR028098">
    <property type="entry name" value="Glyco_trans_4-like_N"/>
</dbReference>
<dbReference type="SUPFAM" id="SSF53756">
    <property type="entry name" value="UDP-Glycosyltransferase/glycogen phosphorylase"/>
    <property type="match status" value="1"/>
</dbReference>
<evidence type="ECO:0000259" key="2">
    <source>
        <dbReference type="Pfam" id="PF13439"/>
    </source>
</evidence>
<keyword evidence="3" id="KW-0808">Transferase</keyword>
<evidence type="ECO:0000259" key="1">
    <source>
        <dbReference type="Pfam" id="PF00534"/>
    </source>
</evidence>
<name>A0A1G6W1I9_9PROT</name>
<feature type="domain" description="Glycosyltransferase subfamily 4-like N-terminal" evidence="2">
    <location>
        <begin position="62"/>
        <end position="200"/>
    </location>
</feature>